<reference evidence="4" key="1">
    <citation type="journal article" date="2023" name="J. Vet. Diagn. Invest.">
        <title>Oxytetracycline-resistant Paenibacillus larvae identified in commercial beekeeping operations in Saskatchewan using pooled honey sampling.</title>
        <authorList>
            <person name="Obshta O."/>
            <person name="Zabrodski M.W."/>
            <person name="Soomro T."/>
            <person name="Wilson G."/>
            <person name="Masood F."/>
            <person name="Thebeau J."/>
            <person name="Silva M.C.B."/>
            <person name="Biganski S."/>
            <person name="Kozii I.V."/>
            <person name="Koziy R.V."/>
            <person name="Raza M.F."/>
            <person name="Jose M.S."/>
            <person name="Simko E."/>
            <person name="Wood S.C."/>
        </authorList>
    </citation>
    <scope>NUCLEOTIDE SEQUENCE</scope>
    <source>
        <strain evidence="4">PL001</strain>
    </source>
</reference>
<dbReference type="InterPro" id="IPR036397">
    <property type="entry name" value="RNaseH_sf"/>
</dbReference>
<organism evidence="4 5">
    <name type="scientific">Paenibacillus larvae</name>
    <dbReference type="NCBI Taxonomy" id="1464"/>
    <lineage>
        <taxon>Bacteria</taxon>
        <taxon>Bacillati</taxon>
        <taxon>Bacillota</taxon>
        <taxon>Bacilli</taxon>
        <taxon>Bacillales</taxon>
        <taxon>Paenibacillaceae</taxon>
        <taxon>Paenibacillus</taxon>
    </lineage>
</organism>
<dbReference type="NCBIfam" id="NF033516">
    <property type="entry name" value="transpos_IS3"/>
    <property type="match status" value="1"/>
</dbReference>
<dbReference type="InterPro" id="IPR048020">
    <property type="entry name" value="Transpos_IS3"/>
</dbReference>
<dbReference type="InterPro" id="IPR025948">
    <property type="entry name" value="HTH-like_dom"/>
</dbReference>
<dbReference type="InterPro" id="IPR001584">
    <property type="entry name" value="Integrase_cat-core"/>
</dbReference>
<dbReference type="Pfam" id="PF00665">
    <property type="entry name" value="rve"/>
    <property type="match status" value="1"/>
</dbReference>
<gene>
    <name evidence="4" type="ORF">P7H09_22685</name>
</gene>
<dbReference type="AlphaFoldDB" id="A0AAP5JXU6"/>
<dbReference type="SUPFAM" id="SSF53098">
    <property type="entry name" value="Ribonuclease H-like"/>
    <property type="match status" value="1"/>
</dbReference>
<reference evidence="4" key="2">
    <citation type="submission" date="2023-03" db="EMBL/GenBank/DDBJ databases">
        <authorList>
            <person name="Obshta O."/>
            <person name="Zabrodski M.W."/>
            <person name="Soomro T."/>
            <person name="Wilson G."/>
            <person name="Masood F."/>
            <person name="Thebeau J."/>
            <person name="Bezerra Da Silva M.C."/>
            <person name="Raza F."/>
            <person name="Biganski S."/>
            <person name="Jose M."/>
            <person name="Camilli M."/>
            <person name="Kozii I.V."/>
            <person name="Kozii R.V."/>
            <person name="Simko E."/>
            <person name="Wood S.C."/>
        </authorList>
    </citation>
    <scope>NUCLEOTIDE SEQUENCE</scope>
    <source>
        <strain evidence="4">PL001</strain>
    </source>
</reference>
<dbReference type="Gene3D" id="3.30.420.10">
    <property type="entry name" value="Ribonuclease H-like superfamily/Ribonuclease H"/>
    <property type="match status" value="1"/>
</dbReference>
<dbReference type="GO" id="GO:0015074">
    <property type="term" value="P:DNA integration"/>
    <property type="evidence" value="ECO:0007669"/>
    <property type="project" value="InterPro"/>
</dbReference>
<sequence length="320" mass="37764">MRSTERVFRNGERSGKKVGRDPATTYTLTLVRHADWYQAIQELHAEKGYAVTKLCKLAGVARSAYYKWLKWKPSIRELEILSLAKEVKLRYDKRKGVLGYRQIRTQLNRKLKKSYNKKRYYRIMRALELKAVIRRKRPNYVKSSAIHVAENGMNRGFHADSPNLKWCTDVTELKYGNGRKAYLSAIVDVYDNSIVSWVLSPSNNKKLVMDTVNKAYWRNPGVTPLLHSDRGFQYTSHEYSLLQLKYGFTKSMSRVSRCLDNQPIERFWGTFKAESFYLRKHDTYEDVLKDVRNYIHYYNNYRYTERLSGLSPSEYRKQAA</sequence>
<feature type="region of interest" description="Disordered" evidence="2">
    <location>
        <begin position="1"/>
        <end position="20"/>
    </location>
</feature>
<dbReference type="Pfam" id="PF13333">
    <property type="entry name" value="rve_2"/>
    <property type="match status" value="1"/>
</dbReference>
<dbReference type="PROSITE" id="PS50994">
    <property type="entry name" value="INTEGRASE"/>
    <property type="match status" value="1"/>
</dbReference>
<evidence type="ECO:0000256" key="1">
    <source>
        <dbReference type="ARBA" id="ARBA00002286"/>
    </source>
</evidence>
<proteinExistence type="predicted"/>
<evidence type="ECO:0000313" key="4">
    <source>
        <dbReference type="EMBL" id="MDT2253942.1"/>
    </source>
</evidence>
<evidence type="ECO:0000259" key="3">
    <source>
        <dbReference type="PROSITE" id="PS50994"/>
    </source>
</evidence>
<accession>A0AAP5JXU6</accession>
<dbReference type="PANTHER" id="PTHR46889">
    <property type="entry name" value="TRANSPOSASE INSF FOR INSERTION SEQUENCE IS3B-RELATED"/>
    <property type="match status" value="1"/>
</dbReference>
<dbReference type="InterPro" id="IPR012337">
    <property type="entry name" value="RNaseH-like_sf"/>
</dbReference>
<dbReference type="GO" id="GO:0003676">
    <property type="term" value="F:nucleic acid binding"/>
    <property type="evidence" value="ECO:0007669"/>
    <property type="project" value="InterPro"/>
</dbReference>
<feature type="domain" description="Integrase catalytic" evidence="3">
    <location>
        <begin position="158"/>
        <end position="320"/>
    </location>
</feature>
<dbReference type="InterPro" id="IPR050900">
    <property type="entry name" value="Transposase_IS3/IS150/IS904"/>
</dbReference>
<dbReference type="PANTHER" id="PTHR46889:SF4">
    <property type="entry name" value="TRANSPOSASE INSO FOR INSERTION SEQUENCE ELEMENT IS911B-RELATED"/>
    <property type="match status" value="1"/>
</dbReference>
<dbReference type="Proteomes" id="UP001259239">
    <property type="component" value="Unassembled WGS sequence"/>
</dbReference>
<protein>
    <submittedName>
        <fullName evidence="4">IS3 family transposase</fullName>
    </submittedName>
</protein>
<evidence type="ECO:0000313" key="5">
    <source>
        <dbReference type="Proteomes" id="UP001259239"/>
    </source>
</evidence>
<dbReference type="RefSeq" id="WP_104932575.1">
    <property type="nucleotide sequence ID" value="NZ_CP121102.1"/>
</dbReference>
<comment type="caution">
    <text evidence="4">The sequence shown here is derived from an EMBL/GenBank/DDBJ whole genome shotgun (WGS) entry which is preliminary data.</text>
</comment>
<comment type="function">
    <text evidence="1">Involved in the transposition of the insertion sequence.</text>
</comment>
<name>A0AAP5JXU6_9BACL</name>
<dbReference type="Pfam" id="PF13276">
    <property type="entry name" value="HTH_21"/>
    <property type="match status" value="1"/>
</dbReference>
<evidence type="ECO:0000256" key="2">
    <source>
        <dbReference type="SAM" id="MobiDB-lite"/>
    </source>
</evidence>
<dbReference type="EMBL" id="JARQGV010000004">
    <property type="protein sequence ID" value="MDT2253942.1"/>
    <property type="molecule type" value="Genomic_DNA"/>
</dbReference>